<reference evidence="1 3" key="1">
    <citation type="submission" date="2015-11" db="EMBL/GenBank/DDBJ databases">
        <title>Genomic analysis of 38 Legionella species identifies large and diverse effector repertoires.</title>
        <authorList>
            <person name="Burstein D."/>
            <person name="Amaro F."/>
            <person name="Zusman T."/>
            <person name="Lifshitz Z."/>
            <person name="Cohen O."/>
            <person name="Gilbert J.A."/>
            <person name="Pupko T."/>
            <person name="Shuman H.A."/>
            <person name="Segal G."/>
        </authorList>
    </citation>
    <scope>NUCLEOTIDE SEQUENCE [LARGE SCALE GENOMIC DNA]</scope>
    <source>
        <strain evidence="1 3">SC-18-C9</strain>
    </source>
</reference>
<name>A0A378L8X5_9GAMM</name>
<dbReference type="NCBIfam" id="TIGR03317">
    <property type="entry name" value="ygfZ_signature"/>
    <property type="match status" value="1"/>
</dbReference>
<sequence length="364" mass="41865">MERLKNQIHSPKFQFDSYSLLKVTAYFGLVIMSKILTHLVNSRVLTTFKDLEKELILLPQNNYLFDLSYLGVIDVVGDKAIDFLQGQLTCDLLSISDIQMAQGAQCNLKGRILALMDVINWQGIKLILPNDLQEASINSLNKYALLSRVSLKIKTGFNVFGFYLQNQKDIIPDTEFFPSALYSQTYNARSCFYHLGHGFYIFLALTDDADEIKQRFIDREQFLGSLTWHTLRLYQRQIEIYPESRGLFLPHRLDLQQTPYISFNKGCYKGQEIIARMHYKATLKHQMKIYEIKTEQKIYSGQKILNQSEGTEVGELIDFSILGPEHYLIAASILKEANRTVFLEGHNQSVDLIDVSSIILPEPI</sequence>
<gene>
    <name evidence="2" type="primary">ygfZ</name>
    <name evidence="1" type="ORF">Lstg_0364</name>
    <name evidence="2" type="ORF">NCTC11991_01776</name>
</gene>
<dbReference type="EMBL" id="UGOY01000001">
    <property type="protein sequence ID" value="STY23174.1"/>
    <property type="molecule type" value="Genomic_DNA"/>
</dbReference>
<organism evidence="2 4">
    <name type="scientific">Legionella steigerwaltii</name>
    <dbReference type="NCBI Taxonomy" id="460"/>
    <lineage>
        <taxon>Bacteria</taxon>
        <taxon>Pseudomonadati</taxon>
        <taxon>Pseudomonadota</taxon>
        <taxon>Gammaproteobacteria</taxon>
        <taxon>Legionellales</taxon>
        <taxon>Legionellaceae</taxon>
        <taxon>Legionella</taxon>
    </lineage>
</organism>
<dbReference type="STRING" id="460.Lstg_0364"/>
<evidence type="ECO:0000313" key="3">
    <source>
        <dbReference type="Proteomes" id="UP000054820"/>
    </source>
</evidence>
<dbReference type="PANTHER" id="PTHR22602:SF0">
    <property type="entry name" value="TRANSFERASE CAF17, MITOCHONDRIAL-RELATED"/>
    <property type="match status" value="1"/>
</dbReference>
<protein>
    <submittedName>
        <fullName evidence="2">Glycine cleavage T protein</fullName>
    </submittedName>
</protein>
<reference evidence="2 4" key="2">
    <citation type="submission" date="2018-06" db="EMBL/GenBank/DDBJ databases">
        <authorList>
            <consortium name="Pathogen Informatics"/>
            <person name="Doyle S."/>
        </authorList>
    </citation>
    <scope>NUCLEOTIDE SEQUENCE [LARGE SCALE GENOMIC DNA]</scope>
    <source>
        <strain evidence="2 4">NCTC11991</strain>
    </source>
</reference>
<accession>A0A378L8X5</accession>
<keyword evidence="3" id="KW-1185">Reference proteome</keyword>
<dbReference type="Proteomes" id="UP000054820">
    <property type="component" value="Unassembled WGS sequence"/>
</dbReference>
<evidence type="ECO:0000313" key="4">
    <source>
        <dbReference type="Proteomes" id="UP000255110"/>
    </source>
</evidence>
<dbReference type="InterPro" id="IPR045179">
    <property type="entry name" value="YgfZ/GcvT"/>
</dbReference>
<dbReference type="EMBL" id="LNYZ01000001">
    <property type="protein sequence ID" value="KTD81137.1"/>
    <property type="molecule type" value="Genomic_DNA"/>
</dbReference>
<dbReference type="Gene3D" id="3.30.70.1400">
    <property type="entry name" value="Aminomethyltransferase beta-barrel domains"/>
    <property type="match status" value="1"/>
</dbReference>
<dbReference type="Gene3D" id="2.40.30.160">
    <property type="match status" value="1"/>
</dbReference>
<evidence type="ECO:0000313" key="1">
    <source>
        <dbReference type="EMBL" id="KTD81137.1"/>
    </source>
</evidence>
<evidence type="ECO:0000313" key="2">
    <source>
        <dbReference type="EMBL" id="STY23174.1"/>
    </source>
</evidence>
<dbReference type="GO" id="GO:0016226">
    <property type="term" value="P:iron-sulfur cluster assembly"/>
    <property type="evidence" value="ECO:0007669"/>
    <property type="project" value="TreeGrafter"/>
</dbReference>
<dbReference type="InterPro" id="IPR017703">
    <property type="entry name" value="YgfZ/GCV_T_CS"/>
</dbReference>
<dbReference type="AlphaFoldDB" id="A0A378L8X5"/>
<dbReference type="SUPFAM" id="SSF103025">
    <property type="entry name" value="Folate-binding domain"/>
    <property type="match status" value="1"/>
</dbReference>
<dbReference type="PANTHER" id="PTHR22602">
    <property type="entry name" value="TRANSFERASE CAF17, MITOCHONDRIAL-RELATED"/>
    <property type="match status" value="1"/>
</dbReference>
<proteinExistence type="predicted"/>
<dbReference type="Proteomes" id="UP000255110">
    <property type="component" value="Unassembled WGS sequence"/>
</dbReference>